<dbReference type="GO" id="GO:0015297">
    <property type="term" value="F:antiporter activity"/>
    <property type="evidence" value="ECO:0007669"/>
    <property type="project" value="UniProtKB-KW"/>
</dbReference>
<dbReference type="InterPro" id="IPR036259">
    <property type="entry name" value="MFS_trans_sf"/>
</dbReference>
<keyword evidence="6 13" id="KW-0812">Transmembrane</keyword>
<dbReference type="GeneID" id="96303709"/>
<sequence length="402" mass="39499">MSAPPTAPTVTPPARHAGVSALSLAVLAGPMSFGIAGPALILGEVAGGLGVSTGEATWLVTVFGWGIAVGTPLMSGLVGHRGMRGTVTISALLALIGAVLALVAPSLPILLLAAAAQALGAAGLTAIAMQLADSPRRMGVATASLAVVGSVSPLAGSLVSDLLSWRVVLALPVVAVLAVPAVLRQAVRSAPPPGRFDAIGVVVLTGLVTALVAVPHQPVAAGLCAVVAATALGIHLRARPAGFVPAALVRAPRFLGAAGLAFALAVGNFGLIYALPVRLSELTTWSSAQIGVAMVWPLLFGGALSWSVVAASARMRPRLMITALAATGVAAALAAAFTSWVPGLLVAQAAASIAAASGQGVLAVRATSAAPEEHRPAAIGLFTLCYLLGTAFGPAVVALTAG</sequence>
<organism evidence="15 16">
    <name type="scientific">Streptosporangium canum</name>
    <dbReference type="NCBI Taxonomy" id="324952"/>
    <lineage>
        <taxon>Bacteria</taxon>
        <taxon>Bacillati</taxon>
        <taxon>Actinomycetota</taxon>
        <taxon>Actinomycetes</taxon>
        <taxon>Streptosporangiales</taxon>
        <taxon>Streptosporangiaceae</taxon>
        <taxon>Streptosporangium</taxon>
    </lineage>
</organism>
<dbReference type="AlphaFoldDB" id="A0A1I4FC99"/>
<feature type="transmembrane region" description="Helical" evidence="13">
    <location>
        <begin position="56"/>
        <end position="78"/>
    </location>
</feature>
<dbReference type="GO" id="GO:1902600">
    <property type="term" value="P:proton transmembrane transport"/>
    <property type="evidence" value="ECO:0007669"/>
    <property type="project" value="UniProtKB-KW"/>
</dbReference>
<comment type="similarity">
    <text evidence="3">Belongs to the major facilitator superfamily. TCR/Tet family.</text>
</comment>
<evidence type="ECO:0000256" key="13">
    <source>
        <dbReference type="SAM" id="Phobius"/>
    </source>
</evidence>
<feature type="domain" description="Major facilitator superfamily (MFS) profile" evidence="14">
    <location>
        <begin position="18"/>
        <end position="402"/>
    </location>
</feature>
<keyword evidence="9" id="KW-0406">Ion transport</keyword>
<proteinExistence type="inferred from homology"/>
<feature type="transmembrane region" description="Helical" evidence="13">
    <location>
        <begin position="85"/>
        <end position="103"/>
    </location>
</feature>
<evidence type="ECO:0000256" key="1">
    <source>
        <dbReference type="ARBA" id="ARBA00003279"/>
    </source>
</evidence>
<evidence type="ECO:0000259" key="14">
    <source>
        <dbReference type="PROSITE" id="PS50850"/>
    </source>
</evidence>
<dbReference type="SUPFAM" id="SSF103473">
    <property type="entry name" value="MFS general substrate transporter"/>
    <property type="match status" value="1"/>
</dbReference>
<comment type="subcellular location">
    <subcellularLocation>
        <location evidence="2">Cell membrane</location>
        <topology evidence="2">Multi-pass membrane protein</topology>
    </subcellularLocation>
</comment>
<accession>A0A1I4FC99</accession>
<feature type="transmembrane region" description="Helical" evidence="13">
    <location>
        <begin position="195"/>
        <end position="213"/>
    </location>
</feature>
<evidence type="ECO:0000256" key="10">
    <source>
        <dbReference type="ARBA" id="ARBA00023136"/>
    </source>
</evidence>
<keyword evidence="11" id="KW-0046">Antibiotic resistance</keyword>
<feature type="transmembrane region" description="Helical" evidence="13">
    <location>
        <begin position="257"/>
        <end position="276"/>
    </location>
</feature>
<evidence type="ECO:0000256" key="12">
    <source>
        <dbReference type="ARBA" id="ARBA00040630"/>
    </source>
</evidence>
<keyword evidence="5" id="KW-1003">Cell membrane</keyword>
<keyword evidence="16" id="KW-1185">Reference proteome</keyword>
<dbReference type="Pfam" id="PF07690">
    <property type="entry name" value="MFS_1"/>
    <property type="match status" value="2"/>
</dbReference>
<dbReference type="Gene3D" id="1.20.1250.20">
    <property type="entry name" value="MFS general substrate transporter like domains"/>
    <property type="match status" value="2"/>
</dbReference>
<feature type="transmembrane region" description="Helical" evidence="13">
    <location>
        <begin position="378"/>
        <end position="401"/>
    </location>
</feature>
<keyword evidence="8 13" id="KW-1133">Transmembrane helix</keyword>
<dbReference type="Proteomes" id="UP000199111">
    <property type="component" value="Unassembled WGS sequence"/>
</dbReference>
<reference evidence="16" key="1">
    <citation type="submission" date="2016-10" db="EMBL/GenBank/DDBJ databases">
        <authorList>
            <person name="Varghese N."/>
            <person name="Submissions S."/>
        </authorList>
    </citation>
    <scope>NUCLEOTIDE SEQUENCE [LARGE SCALE GENOMIC DNA]</scope>
    <source>
        <strain evidence="16">CGMCC 4.2126</strain>
    </source>
</reference>
<feature type="transmembrane region" description="Helical" evidence="13">
    <location>
        <begin position="321"/>
        <end position="340"/>
    </location>
</feature>
<evidence type="ECO:0000313" key="16">
    <source>
        <dbReference type="Proteomes" id="UP000199111"/>
    </source>
</evidence>
<dbReference type="PROSITE" id="PS50850">
    <property type="entry name" value="MFS"/>
    <property type="match status" value="1"/>
</dbReference>
<feature type="transmembrane region" description="Helical" evidence="13">
    <location>
        <begin position="288"/>
        <end position="309"/>
    </location>
</feature>
<feature type="transmembrane region" description="Helical" evidence="13">
    <location>
        <begin position="21"/>
        <end position="41"/>
    </location>
</feature>
<evidence type="ECO:0000256" key="6">
    <source>
        <dbReference type="ARBA" id="ARBA00022692"/>
    </source>
</evidence>
<dbReference type="InterPro" id="IPR020846">
    <property type="entry name" value="MFS_dom"/>
</dbReference>
<evidence type="ECO:0000256" key="5">
    <source>
        <dbReference type="ARBA" id="ARBA00022475"/>
    </source>
</evidence>
<evidence type="ECO:0000313" key="15">
    <source>
        <dbReference type="EMBL" id="SFL15622.1"/>
    </source>
</evidence>
<dbReference type="GO" id="GO:0005886">
    <property type="term" value="C:plasma membrane"/>
    <property type="evidence" value="ECO:0007669"/>
    <property type="project" value="UniProtKB-SubCell"/>
</dbReference>
<dbReference type="GO" id="GO:0046677">
    <property type="term" value="P:response to antibiotic"/>
    <property type="evidence" value="ECO:0007669"/>
    <property type="project" value="UniProtKB-KW"/>
</dbReference>
<feature type="transmembrane region" description="Helical" evidence="13">
    <location>
        <begin position="219"/>
        <end position="236"/>
    </location>
</feature>
<protein>
    <recommendedName>
        <fullName evidence="12">Tetracycline resistance protein</fullName>
    </recommendedName>
</protein>
<dbReference type="PANTHER" id="PTHR23501:SF188">
    <property type="entry name" value="TETRACYCLINE RESISTANCE PROTEIN"/>
    <property type="match status" value="1"/>
</dbReference>
<dbReference type="RefSeq" id="WP_093892190.1">
    <property type="nucleotide sequence ID" value="NZ_FOQY01000061.1"/>
</dbReference>
<evidence type="ECO:0000256" key="9">
    <source>
        <dbReference type="ARBA" id="ARBA00023065"/>
    </source>
</evidence>
<evidence type="ECO:0000256" key="3">
    <source>
        <dbReference type="ARBA" id="ARBA00007520"/>
    </source>
</evidence>
<evidence type="ECO:0000256" key="4">
    <source>
        <dbReference type="ARBA" id="ARBA00022449"/>
    </source>
</evidence>
<evidence type="ECO:0000256" key="7">
    <source>
        <dbReference type="ARBA" id="ARBA00022781"/>
    </source>
</evidence>
<keyword evidence="10 13" id="KW-0472">Membrane</keyword>
<evidence type="ECO:0000256" key="8">
    <source>
        <dbReference type="ARBA" id="ARBA00022989"/>
    </source>
</evidence>
<feature type="transmembrane region" description="Helical" evidence="13">
    <location>
        <begin position="165"/>
        <end position="183"/>
    </location>
</feature>
<dbReference type="InterPro" id="IPR011701">
    <property type="entry name" value="MFS"/>
</dbReference>
<evidence type="ECO:0000256" key="2">
    <source>
        <dbReference type="ARBA" id="ARBA00004651"/>
    </source>
</evidence>
<dbReference type="PANTHER" id="PTHR23501">
    <property type="entry name" value="MAJOR FACILITATOR SUPERFAMILY"/>
    <property type="match status" value="1"/>
</dbReference>
<evidence type="ECO:0000256" key="11">
    <source>
        <dbReference type="ARBA" id="ARBA00023251"/>
    </source>
</evidence>
<keyword evidence="7" id="KW-0375">Hydrogen ion transport</keyword>
<keyword evidence="4" id="KW-0050">Antiport</keyword>
<keyword evidence="4" id="KW-0813">Transport</keyword>
<name>A0A1I4FC99_9ACTN</name>
<feature type="transmembrane region" description="Helical" evidence="13">
    <location>
        <begin position="346"/>
        <end position="366"/>
    </location>
</feature>
<comment type="function">
    <text evidence="1">Resistance to tetracycline by an active tetracycline efflux. This is an energy-dependent process that decreases the accumulation of the antibiotic in whole cells. This protein functions as a metal-tetracycline/H(+) antiporter.</text>
</comment>
<dbReference type="EMBL" id="FOQY01000061">
    <property type="protein sequence ID" value="SFL15622.1"/>
    <property type="molecule type" value="Genomic_DNA"/>
</dbReference>
<gene>
    <name evidence="15" type="ORF">SAMN05216275_1618</name>
</gene>